<evidence type="ECO:0000256" key="1">
    <source>
        <dbReference type="ARBA" id="ARBA00006914"/>
    </source>
</evidence>
<evidence type="ECO:0000313" key="6">
    <source>
        <dbReference type="Proteomes" id="UP000235050"/>
    </source>
</evidence>
<evidence type="ECO:0000259" key="4">
    <source>
        <dbReference type="SMART" id="SM00382"/>
    </source>
</evidence>
<keyword evidence="6" id="KW-1185">Reference proteome</keyword>
<dbReference type="AlphaFoldDB" id="A0A2N5J6Y8"/>
<organism evidence="5 6">
    <name type="scientific">Bifidobacterium margollesii</name>
    <dbReference type="NCBI Taxonomy" id="2020964"/>
    <lineage>
        <taxon>Bacteria</taxon>
        <taxon>Bacillati</taxon>
        <taxon>Actinomycetota</taxon>
        <taxon>Actinomycetes</taxon>
        <taxon>Bifidobacteriales</taxon>
        <taxon>Bifidobacteriaceae</taxon>
        <taxon>Bifidobacterium</taxon>
    </lineage>
</organism>
<evidence type="ECO:0000313" key="5">
    <source>
        <dbReference type="EMBL" id="PLS29981.1"/>
    </source>
</evidence>
<feature type="domain" description="AAA+ ATPase" evidence="4">
    <location>
        <begin position="107"/>
        <end position="243"/>
    </location>
</feature>
<dbReference type="Proteomes" id="UP000235050">
    <property type="component" value="Unassembled WGS sequence"/>
</dbReference>
<dbReference type="GO" id="GO:0005524">
    <property type="term" value="F:ATP binding"/>
    <property type="evidence" value="ECO:0007669"/>
    <property type="project" value="UniProtKB-KW"/>
</dbReference>
<dbReference type="SUPFAM" id="SSF52540">
    <property type="entry name" value="P-loop containing nucleoside triphosphate hydrolases"/>
    <property type="match status" value="1"/>
</dbReference>
<dbReference type="GO" id="GO:0016887">
    <property type="term" value="F:ATP hydrolysis activity"/>
    <property type="evidence" value="ECO:0007669"/>
    <property type="project" value="InterPro"/>
</dbReference>
<dbReference type="PANTHER" id="PTHR23073">
    <property type="entry name" value="26S PROTEASOME REGULATORY SUBUNIT"/>
    <property type="match status" value="1"/>
</dbReference>
<dbReference type="InterPro" id="IPR050221">
    <property type="entry name" value="26S_Proteasome_ATPase"/>
</dbReference>
<dbReference type="InterPro" id="IPR003959">
    <property type="entry name" value="ATPase_AAA_core"/>
</dbReference>
<dbReference type="CDD" id="cd19481">
    <property type="entry name" value="RecA-like_protease"/>
    <property type="match status" value="1"/>
</dbReference>
<comment type="similarity">
    <text evidence="1">Belongs to the AAA ATPase family.</text>
</comment>
<dbReference type="SMART" id="SM00382">
    <property type="entry name" value="AAA"/>
    <property type="match status" value="1"/>
</dbReference>
<keyword evidence="2" id="KW-0547">Nucleotide-binding</keyword>
<dbReference type="EMBL" id="NMWU01000052">
    <property type="protein sequence ID" value="PLS29981.1"/>
    <property type="molecule type" value="Genomic_DNA"/>
</dbReference>
<evidence type="ECO:0000256" key="2">
    <source>
        <dbReference type="ARBA" id="ARBA00022741"/>
    </source>
</evidence>
<dbReference type="Pfam" id="PF00004">
    <property type="entry name" value="AAA"/>
    <property type="match status" value="1"/>
</dbReference>
<accession>A0A2N5J6Y8</accession>
<protein>
    <submittedName>
        <fullName evidence="5">ATPase AAA</fullName>
    </submittedName>
</protein>
<dbReference type="Gene3D" id="3.40.50.300">
    <property type="entry name" value="P-loop containing nucleotide triphosphate hydrolases"/>
    <property type="match status" value="1"/>
</dbReference>
<reference evidence="5 6" key="1">
    <citation type="submission" date="2017-07" db="EMBL/GenBank/DDBJ databases">
        <title>Bifidobacterium novel species.</title>
        <authorList>
            <person name="Lugli G.A."/>
            <person name="Milani C."/>
            <person name="Duranti S."/>
            <person name="Mangifesta M."/>
        </authorList>
    </citation>
    <scope>NUCLEOTIDE SEQUENCE [LARGE SCALE GENOMIC DNA]</scope>
    <source>
        <strain evidence="6">Uis1B</strain>
    </source>
</reference>
<name>A0A2N5J6Y8_9BIFI</name>
<gene>
    <name evidence="5" type="ORF">Uis1B_2187</name>
</gene>
<sequence length="360" mass="40486">MVRARGSMKKKDVLNLIRYHAEHNDAAFRNEAYGIAKDFDRSGDVQLASYIIALLSDANTFTPQAADSSVRSEFLVKRPVVKASLPLPEAITNDIQGILNAIGRNVGIHRFLFHGPAGTGKTESVKQMSAIMQRDLYVVDFNSVVDSRLGQTAKNIAKLFDEINGFAQPDRVVVLFDEIDALALDRVDSHDVREMGRATSALLRQMDDLSDQVMLFATTNLFSKFDKAFVRRFDAVIDFGRYTREDLADVAESIMNGYAGRFSFIGKNMRLFRKILSLAERLPYPGEMKNLIRSSIAFSKPNDEFDYLRRLYVALVPNGAKSLQDVRALYGQRFTLREVEILTGVSRSTIAREVKEHGNE</sequence>
<proteinExistence type="inferred from homology"/>
<comment type="caution">
    <text evidence="5">The sequence shown here is derived from an EMBL/GenBank/DDBJ whole genome shotgun (WGS) entry which is preliminary data.</text>
</comment>
<dbReference type="InterPro" id="IPR003593">
    <property type="entry name" value="AAA+_ATPase"/>
</dbReference>
<keyword evidence="3" id="KW-0067">ATP-binding</keyword>
<evidence type="ECO:0000256" key="3">
    <source>
        <dbReference type="ARBA" id="ARBA00022840"/>
    </source>
</evidence>
<dbReference type="InterPro" id="IPR027417">
    <property type="entry name" value="P-loop_NTPase"/>
</dbReference>